<gene>
    <name evidence="1" type="ORF">GA0061102_10023</name>
</gene>
<evidence type="ECO:0000313" key="1">
    <source>
        <dbReference type="EMBL" id="SCB10756.1"/>
    </source>
</evidence>
<proteinExistence type="predicted"/>
<dbReference type="AlphaFoldDB" id="A0A1C3U5M4"/>
<dbReference type="EMBL" id="FMAH01000002">
    <property type="protein sequence ID" value="SCB10756.1"/>
    <property type="molecule type" value="Genomic_DNA"/>
</dbReference>
<dbReference type="Proteomes" id="UP000199435">
    <property type="component" value="Unassembled WGS sequence"/>
</dbReference>
<name>A0A1C3U5M4_9HYPH</name>
<accession>A0A1C3U5M4</accession>
<sequence>MDRAQINPATDPETAPIVARFRQVTVWDLHAAIFYLSVREFISNLPVEDTNGVVDMELGFFFPASTRCLERGEQ</sequence>
<keyword evidence="2" id="KW-1185">Reference proteome</keyword>
<organism evidence="1 2">
    <name type="scientific">Rhizobium miluonense</name>
    <dbReference type="NCBI Taxonomy" id="411945"/>
    <lineage>
        <taxon>Bacteria</taxon>
        <taxon>Pseudomonadati</taxon>
        <taxon>Pseudomonadota</taxon>
        <taxon>Alphaproteobacteria</taxon>
        <taxon>Hyphomicrobiales</taxon>
        <taxon>Rhizobiaceae</taxon>
        <taxon>Rhizobium/Agrobacterium group</taxon>
        <taxon>Rhizobium</taxon>
    </lineage>
</organism>
<protein>
    <submittedName>
        <fullName evidence="1">Uncharacterized protein</fullName>
    </submittedName>
</protein>
<evidence type="ECO:0000313" key="2">
    <source>
        <dbReference type="Proteomes" id="UP000199435"/>
    </source>
</evidence>
<reference evidence="2" key="1">
    <citation type="submission" date="2016-08" db="EMBL/GenBank/DDBJ databases">
        <authorList>
            <person name="Varghese N."/>
            <person name="Submissions Spin"/>
        </authorList>
    </citation>
    <scope>NUCLEOTIDE SEQUENCE [LARGE SCALE GENOMIC DNA]</scope>
    <source>
        <strain evidence="2">HAMBI 2971</strain>
    </source>
</reference>